<dbReference type="AlphaFoldDB" id="I3SRG8"/>
<reference evidence="2" key="1">
    <citation type="submission" date="2012-05" db="EMBL/GenBank/DDBJ databases">
        <authorList>
            <person name="Krishnakumar V."/>
            <person name="Cheung F."/>
            <person name="Xiao Y."/>
            <person name="Chan A."/>
            <person name="Moskal W.A."/>
            <person name="Town C.D."/>
        </authorList>
    </citation>
    <scope>NUCLEOTIDE SEQUENCE</scope>
</reference>
<evidence type="ECO:0000313" key="2">
    <source>
        <dbReference type="EMBL" id="AFK42860.1"/>
    </source>
</evidence>
<evidence type="ECO:0000256" key="1">
    <source>
        <dbReference type="SAM" id="MobiDB-lite"/>
    </source>
</evidence>
<protein>
    <submittedName>
        <fullName evidence="2">Uncharacterized protein</fullName>
    </submittedName>
</protein>
<proteinExistence type="evidence at transcript level"/>
<feature type="region of interest" description="Disordered" evidence="1">
    <location>
        <begin position="15"/>
        <end position="41"/>
    </location>
</feature>
<dbReference type="EMBL" id="BT143066">
    <property type="protein sequence ID" value="AFK42860.1"/>
    <property type="molecule type" value="mRNA"/>
</dbReference>
<feature type="compositionally biased region" description="Polar residues" evidence="1">
    <location>
        <begin position="25"/>
        <end position="41"/>
    </location>
</feature>
<accession>I3SRG8</accession>
<name>I3SRG8_MEDTR</name>
<sequence>MQLPATTLTMCPFCERVATNPPGTPTTKQTPSITPGGPRQQ</sequence>
<organism evidence="2">
    <name type="scientific">Medicago truncatula</name>
    <name type="common">Barrel medic</name>
    <name type="synonym">Medicago tribuloides</name>
    <dbReference type="NCBI Taxonomy" id="3880"/>
    <lineage>
        <taxon>Eukaryota</taxon>
        <taxon>Viridiplantae</taxon>
        <taxon>Streptophyta</taxon>
        <taxon>Embryophyta</taxon>
        <taxon>Tracheophyta</taxon>
        <taxon>Spermatophyta</taxon>
        <taxon>Magnoliopsida</taxon>
        <taxon>eudicotyledons</taxon>
        <taxon>Gunneridae</taxon>
        <taxon>Pentapetalae</taxon>
        <taxon>rosids</taxon>
        <taxon>fabids</taxon>
        <taxon>Fabales</taxon>
        <taxon>Fabaceae</taxon>
        <taxon>Papilionoideae</taxon>
        <taxon>50 kb inversion clade</taxon>
        <taxon>NPAAA clade</taxon>
        <taxon>Hologalegina</taxon>
        <taxon>IRL clade</taxon>
        <taxon>Trifolieae</taxon>
        <taxon>Medicago</taxon>
    </lineage>
</organism>